<protein>
    <submittedName>
        <fullName evidence="1">Uncharacterized protein</fullName>
    </submittedName>
</protein>
<evidence type="ECO:0000313" key="1">
    <source>
        <dbReference type="EMBL" id="CDF04916.1"/>
    </source>
</evidence>
<evidence type="ECO:0000313" key="2">
    <source>
        <dbReference type="Proteomes" id="UP000017908"/>
    </source>
</evidence>
<dbReference type="EMBL" id="CBKE010000159">
    <property type="protein sequence ID" value="CDF04916.1"/>
    <property type="molecule type" value="Genomic_DNA"/>
</dbReference>
<accession>R7MX52</accession>
<comment type="caution">
    <text evidence="1">The sequence shown here is derived from an EMBL/GenBank/DDBJ whole genome shotgun (WGS) entry which is preliminary data.</text>
</comment>
<name>R7MX52_MEGEL</name>
<proteinExistence type="predicted"/>
<dbReference type="AlphaFoldDB" id="R7MX52"/>
<sequence>MELQNQNKEKIIHAFEELTLFLIQDAMHSSVTTIDPDTIREIRENVVLITAHL</sequence>
<gene>
    <name evidence="1" type="ORF">BN715_01218</name>
</gene>
<dbReference type="Proteomes" id="UP000017908">
    <property type="component" value="Unassembled WGS sequence"/>
</dbReference>
<organism evidence="1 2">
    <name type="scientific">Megasphaera elsdenii CAG:570</name>
    <dbReference type="NCBI Taxonomy" id="1263087"/>
    <lineage>
        <taxon>Bacteria</taxon>
        <taxon>Bacillati</taxon>
        <taxon>Bacillota</taxon>
        <taxon>Negativicutes</taxon>
        <taxon>Veillonellales</taxon>
        <taxon>Veillonellaceae</taxon>
        <taxon>Megasphaera</taxon>
    </lineage>
</organism>
<reference evidence="1" key="1">
    <citation type="submission" date="2012-11" db="EMBL/GenBank/DDBJ databases">
        <title>Dependencies among metagenomic species, viruses, plasmids and units of genetic variation.</title>
        <authorList>
            <person name="Nielsen H.B."/>
            <person name="Almeida M."/>
            <person name="Juncker A.S."/>
            <person name="Rasmussen S."/>
            <person name="Li J."/>
            <person name="Sunagawa S."/>
            <person name="Plichta D."/>
            <person name="Gautier L."/>
            <person name="Le Chatelier E."/>
            <person name="Peletier E."/>
            <person name="Bonde I."/>
            <person name="Nielsen T."/>
            <person name="Manichanh C."/>
            <person name="Arumugam M."/>
            <person name="Batto J."/>
            <person name="Santos M.B.Q.D."/>
            <person name="Blom N."/>
            <person name="Borruel N."/>
            <person name="Burgdorf K.S."/>
            <person name="Boumezbeur F."/>
            <person name="Casellas F."/>
            <person name="Dore J."/>
            <person name="Guarner F."/>
            <person name="Hansen T."/>
            <person name="Hildebrand F."/>
            <person name="Kaas R.S."/>
            <person name="Kennedy S."/>
            <person name="Kristiansen K."/>
            <person name="Kultima J.R."/>
            <person name="Leonard P."/>
            <person name="Levenez F."/>
            <person name="Lund O."/>
            <person name="Moumen B."/>
            <person name="Le Paslier D."/>
            <person name="Pons N."/>
            <person name="Pedersen O."/>
            <person name="Prifti E."/>
            <person name="Qin J."/>
            <person name="Raes J."/>
            <person name="Tap J."/>
            <person name="Tims S."/>
            <person name="Ussery D.W."/>
            <person name="Yamada T."/>
            <person name="MetaHit consortium"/>
            <person name="Renault P."/>
            <person name="Sicheritz-Ponten T."/>
            <person name="Bork P."/>
            <person name="Wang J."/>
            <person name="Brunak S."/>
            <person name="Ehrlich S.D."/>
        </authorList>
    </citation>
    <scope>NUCLEOTIDE SEQUENCE [LARGE SCALE GENOMIC DNA]</scope>
</reference>